<protein>
    <submittedName>
        <fullName evidence="1">Uncharacterized protein</fullName>
    </submittedName>
</protein>
<sequence>MKGSLTTHPLMLESGNYPYLKARMKDYIKSIDERASCSMLTSLQPPMVESEGGGVPKSELKWINEEECVLMPTVLRSLAGRFLIKLTTIENAKDLEILKNDELIESFYSFEMNLNETKRSRYKSKRSITLQVTDEVSPSNITMIKEF</sequence>
<proteinExistence type="predicted"/>
<evidence type="ECO:0000313" key="1">
    <source>
        <dbReference type="EMBL" id="KAG8488794.1"/>
    </source>
</evidence>
<gene>
    <name evidence="1" type="ORF">CXB51_016810</name>
</gene>
<dbReference type="EMBL" id="JAHUZN010000007">
    <property type="protein sequence ID" value="KAG8488794.1"/>
    <property type="molecule type" value="Genomic_DNA"/>
</dbReference>
<keyword evidence="2" id="KW-1185">Reference proteome</keyword>
<comment type="caution">
    <text evidence="1">The sequence shown here is derived from an EMBL/GenBank/DDBJ whole genome shotgun (WGS) entry which is preliminary data.</text>
</comment>
<dbReference type="AlphaFoldDB" id="A0A8J5ZI52"/>
<reference evidence="1 2" key="1">
    <citation type="journal article" date="2021" name="bioRxiv">
        <title>The Gossypium anomalum genome as a resource for cotton improvement and evolutionary analysis of hybrid incompatibility.</title>
        <authorList>
            <person name="Grover C.E."/>
            <person name="Yuan D."/>
            <person name="Arick M.A."/>
            <person name="Miller E.R."/>
            <person name="Hu G."/>
            <person name="Peterson D.G."/>
            <person name="Wendel J.F."/>
            <person name="Udall J.A."/>
        </authorList>
    </citation>
    <scope>NUCLEOTIDE SEQUENCE [LARGE SCALE GENOMIC DNA]</scope>
    <source>
        <strain evidence="1">JFW-Udall</strain>
        <tissue evidence="1">Leaf</tissue>
    </source>
</reference>
<evidence type="ECO:0000313" key="2">
    <source>
        <dbReference type="Proteomes" id="UP000701853"/>
    </source>
</evidence>
<name>A0A8J5ZI52_9ROSI</name>
<accession>A0A8J5ZI52</accession>
<organism evidence="1 2">
    <name type="scientific">Gossypium anomalum</name>
    <dbReference type="NCBI Taxonomy" id="47600"/>
    <lineage>
        <taxon>Eukaryota</taxon>
        <taxon>Viridiplantae</taxon>
        <taxon>Streptophyta</taxon>
        <taxon>Embryophyta</taxon>
        <taxon>Tracheophyta</taxon>
        <taxon>Spermatophyta</taxon>
        <taxon>Magnoliopsida</taxon>
        <taxon>eudicotyledons</taxon>
        <taxon>Gunneridae</taxon>
        <taxon>Pentapetalae</taxon>
        <taxon>rosids</taxon>
        <taxon>malvids</taxon>
        <taxon>Malvales</taxon>
        <taxon>Malvaceae</taxon>
        <taxon>Malvoideae</taxon>
        <taxon>Gossypium</taxon>
    </lineage>
</organism>
<dbReference type="Proteomes" id="UP000701853">
    <property type="component" value="Chromosome 7"/>
</dbReference>
<dbReference type="OrthoDB" id="932628at2759"/>